<dbReference type="Pfam" id="PF04669">
    <property type="entry name" value="PBDC1"/>
    <property type="match status" value="1"/>
</dbReference>
<dbReference type="InterPro" id="IPR021148">
    <property type="entry name" value="Polysacc_synth_dom"/>
</dbReference>
<gene>
    <name evidence="3" type="ORF">NEOLI_004021</name>
</gene>
<evidence type="ECO:0000256" key="1">
    <source>
        <dbReference type="SAM" id="MobiDB-lite"/>
    </source>
</evidence>
<dbReference type="PANTHER" id="PTHR13410">
    <property type="entry name" value="PROTEIN PBDC1"/>
    <property type="match status" value="1"/>
</dbReference>
<accession>A0A1U7LWD0</accession>
<evidence type="ECO:0000313" key="3">
    <source>
        <dbReference type="EMBL" id="OLL26985.1"/>
    </source>
</evidence>
<feature type="domain" description="Polysaccharide biosynthesis" evidence="2">
    <location>
        <begin position="583"/>
        <end position="709"/>
    </location>
</feature>
<dbReference type="InterPro" id="IPR008476">
    <property type="entry name" value="PBDC1_metazoa/fungi"/>
</dbReference>
<proteinExistence type="predicted"/>
<organism evidence="3 4">
    <name type="scientific">Neolecta irregularis (strain DAH-3)</name>
    <dbReference type="NCBI Taxonomy" id="1198029"/>
    <lineage>
        <taxon>Eukaryota</taxon>
        <taxon>Fungi</taxon>
        <taxon>Dikarya</taxon>
        <taxon>Ascomycota</taxon>
        <taxon>Taphrinomycotina</taxon>
        <taxon>Neolectales</taxon>
        <taxon>Neolectaceae</taxon>
        <taxon>Neolecta</taxon>
    </lineage>
</organism>
<dbReference type="STRING" id="1198029.A0A1U7LWD0"/>
<dbReference type="InterPro" id="IPR023139">
    <property type="entry name" value="PBDC1-like_dom_sf"/>
</dbReference>
<dbReference type="GO" id="GO:0005737">
    <property type="term" value="C:cytoplasm"/>
    <property type="evidence" value="ECO:0007669"/>
    <property type="project" value="TreeGrafter"/>
</dbReference>
<dbReference type="EMBL" id="LXFE01000127">
    <property type="protein sequence ID" value="OLL26985.1"/>
    <property type="molecule type" value="Genomic_DNA"/>
</dbReference>
<evidence type="ECO:0000313" key="4">
    <source>
        <dbReference type="Proteomes" id="UP000186594"/>
    </source>
</evidence>
<name>A0A1U7LWD0_NEOID</name>
<keyword evidence="4" id="KW-1185">Reference proteome</keyword>
<dbReference type="Gene3D" id="1.10.3560.10">
    <property type="entry name" value="yst0336 like domain"/>
    <property type="match status" value="1"/>
</dbReference>
<dbReference type="Proteomes" id="UP000186594">
    <property type="component" value="Unassembled WGS sequence"/>
</dbReference>
<dbReference type="OrthoDB" id="10248897at2759"/>
<dbReference type="PANTHER" id="PTHR13410:SF9">
    <property type="entry name" value="PROTEIN PBDC1"/>
    <property type="match status" value="1"/>
</dbReference>
<dbReference type="AlphaFoldDB" id="A0A1U7LWD0"/>
<feature type="region of interest" description="Disordered" evidence="1">
    <location>
        <begin position="140"/>
        <end position="176"/>
    </location>
</feature>
<feature type="compositionally biased region" description="Basic and acidic residues" evidence="1">
    <location>
        <begin position="140"/>
        <end position="152"/>
    </location>
</feature>
<evidence type="ECO:0000259" key="2">
    <source>
        <dbReference type="Pfam" id="PF04669"/>
    </source>
</evidence>
<sequence>MQSTEVQTSRGQQATETKKLSPKFIITIQKLKSRQQAATSAITTYGHAFNLKRSTICAKRPASLPLGLSNASFLQPSLEGNIEESQSFSKMFEDISFLFGSAPRFKHRKHFRSYPEELSDLSEHHTTLVLDDELRDTLAEPKGRTKSLDARKQQFRSQHQLQDPDTGCEDDAFNRPFSTPKQGKVIYTPTFGVSGTSLEISSSPIPLKKCMISTEISEEAPEDASRIASAGSATKFGAFTRGAATYSNVMGGLLVVARKESDSESESDEPLFALSSCIITPTSSVRAYRTSEWVLGSQDNHSETCSRSVASRKIFETDASTSSRLQDQDVEPMHRFETLTAQEHSDEPLAVVMKSHDIRQVDTANWLLQTLSFTDCDFDLTCPKALVDIHQGEAVKDSTTKIDSQITAAQVYHRLEDIGYADTSIDNIVQSFNEELKILDAPYEQMSLSSARPSLNMGGSSWLPIELSAGAKELCRLRENRNTTEPIFHRFFSPFFRISQSLSQAFKKVNFPKDWSFSRSPYLHSEGKQPIRKMQVRMNFEKDIKSMDTIYEEKADIPTPDTMIQPPNNPVAVPENAENDETIEQAFAIKAAQHAEVYWNVLSMRKGSELALTNIDAEILEELKKAFPDFKPAETIDEDKMKSPDGKKFWREFMLLFQEKIEDFNFGTLLRSSPKAEYSPETTIFVPRMQFLAIEIWRNYEGLNDWIYEQAQASKNG</sequence>
<protein>
    <submittedName>
        <fullName evidence="3">Protein PBDC1</fullName>
    </submittedName>
</protein>
<reference evidence="3 4" key="1">
    <citation type="submission" date="2016-04" db="EMBL/GenBank/DDBJ databases">
        <title>Evolutionary innovation and constraint leading to complex multicellularity in the Ascomycota.</title>
        <authorList>
            <person name="Cisse O."/>
            <person name="Nguyen A."/>
            <person name="Hewitt D.A."/>
            <person name="Jedd G."/>
            <person name="Stajich J.E."/>
        </authorList>
    </citation>
    <scope>NUCLEOTIDE SEQUENCE [LARGE SCALE GENOMIC DNA]</scope>
    <source>
        <strain evidence="3 4">DAH-3</strain>
    </source>
</reference>
<comment type="caution">
    <text evidence="3">The sequence shown here is derived from an EMBL/GenBank/DDBJ whole genome shotgun (WGS) entry which is preliminary data.</text>
</comment>